<dbReference type="EMBL" id="BGPR01011302">
    <property type="protein sequence ID" value="GBN50627.1"/>
    <property type="molecule type" value="Genomic_DNA"/>
</dbReference>
<evidence type="ECO:0000313" key="2">
    <source>
        <dbReference type="EMBL" id="GBN50627.1"/>
    </source>
</evidence>
<evidence type="ECO:0000313" key="3">
    <source>
        <dbReference type="Proteomes" id="UP000499080"/>
    </source>
</evidence>
<comment type="caution">
    <text evidence="2">The sequence shown here is derived from an EMBL/GenBank/DDBJ whole genome shotgun (WGS) entry which is preliminary data.</text>
</comment>
<gene>
    <name evidence="1" type="ORF">AVEN_182961_1</name>
    <name evidence="2" type="ORF">AVEN_221033_1</name>
</gene>
<protein>
    <submittedName>
        <fullName evidence="2">Uncharacterized protein</fullName>
    </submittedName>
</protein>
<sequence>MVRRERPWPAEGSRALRTGFSGSLSPIDPSSPSTVFCLLFSDLSAITRYREHCQFHDQQTSHVELERKCDLLRKRDIETAVQKNDNLMRKRKRCGEDEDVEDVLKEWFLKVRANDARFSGPLHRQKSEDLPNQREWPPLNILVYFPKKVLFPLPPHG</sequence>
<reference evidence="2 3" key="1">
    <citation type="journal article" date="2019" name="Sci. Rep.">
        <title>Orb-weaving spider Araneus ventricosus genome elucidates the spidroin gene catalogue.</title>
        <authorList>
            <person name="Kono N."/>
            <person name="Nakamura H."/>
            <person name="Ohtoshi R."/>
            <person name="Moran D.A.P."/>
            <person name="Shinohara A."/>
            <person name="Yoshida Y."/>
            <person name="Fujiwara M."/>
            <person name="Mori M."/>
            <person name="Tomita M."/>
            <person name="Arakawa K."/>
        </authorList>
    </citation>
    <scope>NUCLEOTIDE SEQUENCE [LARGE SCALE GENOMIC DNA]</scope>
</reference>
<evidence type="ECO:0000313" key="1">
    <source>
        <dbReference type="EMBL" id="GBN50618.1"/>
    </source>
</evidence>
<dbReference type="OrthoDB" id="6594513at2759"/>
<dbReference type="AlphaFoldDB" id="A0A4Y2PK91"/>
<proteinExistence type="predicted"/>
<dbReference type="Proteomes" id="UP000499080">
    <property type="component" value="Unassembled WGS sequence"/>
</dbReference>
<name>A0A4Y2PK91_ARAVE</name>
<dbReference type="EMBL" id="BGPR01011300">
    <property type="protein sequence ID" value="GBN50618.1"/>
    <property type="molecule type" value="Genomic_DNA"/>
</dbReference>
<keyword evidence="3" id="KW-1185">Reference proteome</keyword>
<accession>A0A4Y2PK91</accession>
<organism evidence="2 3">
    <name type="scientific">Araneus ventricosus</name>
    <name type="common">Orbweaver spider</name>
    <name type="synonym">Epeira ventricosa</name>
    <dbReference type="NCBI Taxonomy" id="182803"/>
    <lineage>
        <taxon>Eukaryota</taxon>
        <taxon>Metazoa</taxon>
        <taxon>Ecdysozoa</taxon>
        <taxon>Arthropoda</taxon>
        <taxon>Chelicerata</taxon>
        <taxon>Arachnida</taxon>
        <taxon>Araneae</taxon>
        <taxon>Araneomorphae</taxon>
        <taxon>Entelegynae</taxon>
        <taxon>Araneoidea</taxon>
        <taxon>Araneidae</taxon>
        <taxon>Araneus</taxon>
    </lineage>
</organism>